<evidence type="ECO:0000256" key="1">
    <source>
        <dbReference type="SAM" id="Phobius"/>
    </source>
</evidence>
<gene>
    <name evidence="2" type="primary">spoIIM</name>
    <name evidence="2" type="ORF">QBE51_03215</name>
</gene>
<feature type="transmembrane region" description="Helical" evidence="1">
    <location>
        <begin position="131"/>
        <end position="150"/>
    </location>
</feature>
<dbReference type="InterPro" id="IPR014196">
    <property type="entry name" value="SpoIIM"/>
</dbReference>
<keyword evidence="1" id="KW-0812">Transmembrane</keyword>
<evidence type="ECO:0000313" key="3">
    <source>
        <dbReference type="Proteomes" id="UP001486565"/>
    </source>
</evidence>
<dbReference type="InterPro" id="IPR002798">
    <property type="entry name" value="SpoIIM-like"/>
</dbReference>
<reference evidence="2 3" key="1">
    <citation type="submission" date="2023-03" db="EMBL/GenBank/DDBJ databases">
        <title>Novel Species.</title>
        <authorList>
            <person name="Ma S."/>
        </authorList>
    </citation>
    <scope>NUCLEOTIDE SEQUENCE [LARGE SCALE GENOMIC DNA]</scope>
    <source>
        <strain evidence="2 3">LIND6LT2</strain>
    </source>
</reference>
<dbReference type="Pfam" id="PF01944">
    <property type="entry name" value="SpoIIM"/>
    <property type="match status" value="1"/>
</dbReference>
<proteinExistence type="predicted"/>
<sequence>MRSRPRNFSKRDMLYGISILVLLIGICVGAIFANYMNSIQNEELLQYLNEFFVRFPQESFSRSAVLQQSFWSHGKTIGIMWVFGLGLIGIPFILLAVFIKGFSYGFTSAFLFIHYGWNGFLFSILSCLPQSIVLIPGIVFISAASINFALSNYKNNQKYAKERRGKWAEYGLVFLIGLLIVLLTGFIETFISPIFMQMIMPEMIG</sequence>
<feature type="transmembrane region" description="Helical" evidence="1">
    <location>
        <begin position="12"/>
        <end position="35"/>
    </location>
</feature>
<dbReference type="Proteomes" id="UP001486565">
    <property type="component" value="Chromosome"/>
</dbReference>
<evidence type="ECO:0000313" key="2">
    <source>
        <dbReference type="EMBL" id="WZL70553.1"/>
    </source>
</evidence>
<keyword evidence="3" id="KW-1185">Reference proteome</keyword>
<organism evidence="2 3">
    <name type="scientific">Defluviitalea saccharophila</name>
    <dbReference type="NCBI Taxonomy" id="879970"/>
    <lineage>
        <taxon>Bacteria</taxon>
        <taxon>Bacillati</taxon>
        <taxon>Bacillota</taxon>
        <taxon>Clostridia</taxon>
        <taxon>Lachnospirales</taxon>
        <taxon>Defluviitaleaceae</taxon>
        <taxon>Defluviitalea</taxon>
    </lineage>
</organism>
<dbReference type="RefSeq" id="WP_341877518.1">
    <property type="nucleotide sequence ID" value="NZ_CP121687.1"/>
</dbReference>
<name>A0ABZ2Y974_9FIRM</name>
<feature type="transmembrane region" description="Helical" evidence="1">
    <location>
        <begin position="170"/>
        <end position="195"/>
    </location>
</feature>
<dbReference type="PIRSF" id="PIRSF038973">
    <property type="entry name" value="SpoIIM"/>
    <property type="match status" value="1"/>
</dbReference>
<feature type="transmembrane region" description="Helical" evidence="1">
    <location>
        <begin position="106"/>
        <end position="125"/>
    </location>
</feature>
<dbReference type="NCBIfam" id="TIGR02831">
    <property type="entry name" value="spo_II_M"/>
    <property type="match status" value="1"/>
</dbReference>
<protein>
    <submittedName>
        <fullName evidence="2">Stage II sporulation protein M</fullName>
    </submittedName>
</protein>
<feature type="transmembrane region" description="Helical" evidence="1">
    <location>
        <begin position="79"/>
        <end position="99"/>
    </location>
</feature>
<keyword evidence="1" id="KW-1133">Transmembrane helix</keyword>
<dbReference type="EMBL" id="CP121687">
    <property type="protein sequence ID" value="WZL70553.1"/>
    <property type="molecule type" value="Genomic_DNA"/>
</dbReference>
<accession>A0ABZ2Y974</accession>
<keyword evidence="1" id="KW-0472">Membrane</keyword>